<evidence type="ECO:0000256" key="7">
    <source>
        <dbReference type="ARBA" id="ARBA00022692"/>
    </source>
</evidence>
<accession>A0A8J9SR53</accession>
<evidence type="ECO:0000313" key="15">
    <source>
        <dbReference type="EMBL" id="CAG9279574.1"/>
    </source>
</evidence>
<dbReference type="PANTHER" id="PTHR10859">
    <property type="entry name" value="GLYCOSYL TRANSFERASE"/>
    <property type="match status" value="1"/>
</dbReference>
<sequence>MSASVSDPLATHGMLVLSILSVAALVGSVFYIFFPAVEVFRRGARGKDTLDVLQNAERVSATNPPLISIIIPAYNEEERITIMLQEAFDYLSLKSCPALESMRQAVRHYNSLATVDSRTIEWIVVNDGSTDQTCQVYESFVRNIPKQQTPMTWKCLSLARNSGKGAAVQAGMLRAKGLFRLMVDADGATSFRPGLEAVTASLQGTQAPIVFGSRAHLEQTVQRSFVRTTLMKGFHILVEWLVGAHEIRDTQCGFKIFRDDAAAVLFETLHLQRWAFDTELVFVAHRLQLPMQEVAVPWHEVEGSKLHTSAFSLIVVAVQMLRDMLCVRLCYTFGLWKVVTLQPASKED</sequence>
<evidence type="ECO:0000256" key="2">
    <source>
        <dbReference type="ARBA" id="ARBA00004922"/>
    </source>
</evidence>
<dbReference type="AlphaFoldDB" id="A0A8J9SR53"/>
<evidence type="ECO:0000259" key="14">
    <source>
        <dbReference type="Pfam" id="PF00535"/>
    </source>
</evidence>
<feature type="transmembrane region" description="Helical" evidence="13">
    <location>
        <begin position="12"/>
        <end position="37"/>
    </location>
</feature>
<dbReference type="InterPro" id="IPR035518">
    <property type="entry name" value="DPG_synthase"/>
</dbReference>
<dbReference type="GO" id="GO:0005789">
    <property type="term" value="C:endoplasmic reticulum membrane"/>
    <property type="evidence" value="ECO:0007669"/>
    <property type="project" value="UniProtKB-SubCell"/>
</dbReference>
<evidence type="ECO:0000256" key="11">
    <source>
        <dbReference type="ARBA" id="ARBA00023136"/>
    </source>
</evidence>
<comment type="similarity">
    <text evidence="3">Belongs to the glycosyltransferase 2 family.</text>
</comment>
<dbReference type="CDD" id="cd04188">
    <property type="entry name" value="DPG_synthase"/>
    <property type="match status" value="1"/>
</dbReference>
<evidence type="ECO:0000256" key="8">
    <source>
        <dbReference type="ARBA" id="ARBA00022824"/>
    </source>
</evidence>
<keyword evidence="5" id="KW-0328">Glycosyltransferase</keyword>
<proteinExistence type="inferred from homology"/>
<comment type="pathway">
    <text evidence="2">Protein modification; protein glycosylation.</text>
</comment>
<dbReference type="InterPro" id="IPR001173">
    <property type="entry name" value="Glyco_trans_2-like"/>
</dbReference>
<comment type="catalytic activity">
    <reaction evidence="12">
        <text>a di-trans,poly-cis-dolichyl phosphate + UDP-alpha-D-glucose = a di-trans,poly-cis-dolichyl beta-D-glucosyl phosphate + UDP</text>
        <dbReference type="Rhea" id="RHEA:15401"/>
        <dbReference type="Rhea" id="RHEA-COMP:19498"/>
        <dbReference type="Rhea" id="RHEA-COMP:19502"/>
        <dbReference type="ChEBI" id="CHEBI:57525"/>
        <dbReference type="ChEBI" id="CHEBI:57683"/>
        <dbReference type="ChEBI" id="CHEBI:58223"/>
        <dbReference type="ChEBI" id="CHEBI:58885"/>
        <dbReference type="EC" id="2.4.1.117"/>
    </reaction>
    <physiologicalReaction direction="left-to-right" evidence="12">
        <dbReference type="Rhea" id="RHEA:15402"/>
    </physiologicalReaction>
</comment>
<keyword evidence="11 13" id="KW-0472">Membrane</keyword>
<evidence type="ECO:0000256" key="1">
    <source>
        <dbReference type="ARBA" id="ARBA00004389"/>
    </source>
</evidence>
<dbReference type="EC" id="2.4.1.117" evidence="4"/>
<evidence type="ECO:0000256" key="3">
    <source>
        <dbReference type="ARBA" id="ARBA00006739"/>
    </source>
</evidence>
<evidence type="ECO:0000256" key="4">
    <source>
        <dbReference type="ARBA" id="ARBA00012583"/>
    </source>
</evidence>
<feature type="domain" description="Glycosyltransferase 2-like" evidence="14">
    <location>
        <begin position="68"/>
        <end position="261"/>
    </location>
</feature>
<evidence type="ECO:0000256" key="12">
    <source>
        <dbReference type="ARBA" id="ARBA00045097"/>
    </source>
</evidence>
<dbReference type="PANTHER" id="PTHR10859:SF91">
    <property type="entry name" value="DOLICHYL-PHOSPHATE BETA-GLUCOSYLTRANSFERASE"/>
    <property type="match status" value="1"/>
</dbReference>
<protein>
    <recommendedName>
        <fullName evidence="4">dolichyl-phosphate beta-glucosyltransferase</fullName>
        <ecNumber evidence="4">2.4.1.117</ecNumber>
    </recommendedName>
</protein>
<dbReference type="GO" id="GO:0004581">
    <property type="term" value="F:dolichyl-phosphate beta-glucosyltransferase activity"/>
    <property type="evidence" value="ECO:0007669"/>
    <property type="project" value="UniProtKB-EC"/>
</dbReference>
<comment type="subcellular location">
    <subcellularLocation>
        <location evidence="1">Endoplasmic reticulum membrane</location>
        <topology evidence="1">Single-pass membrane protein</topology>
    </subcellularLocation>
</comment>
<evidence type="ECO:0000256" key="6">
    <source>
        <dbReference type="ARBA" id="ARBA00022679"/>
    </source>
</evidence>
<keyword evidence="8" id="KW-0256">Endoplasmic reticulum</keyword>
<dbReference type="GO" id="GO:0006487">
    <property type="term" value="P:protein N-linked glycosylation"/>
    <property type="evidence" value="ECO:0007669"/>
    <property type="project" value="TreeGrafter"/>
</dbReference>
<organism evidence="15">
    <name type="scientific">Phaeodactylum tricornutum</name>
    <name type="common">Diatom</name>
    <dbReference type="NCBI Taxonomy" id="2850"/>
    <lineage>
        <taxon>Eukaryota</taxon>
        <taxon>Sar</taxon>
        <taxon>Stramenopiles</taxon>
        <taxon>Ochrophyta</taxon>
        <taxon>Bacillariophyta</taxon>
        <taxon>Bacillariophyceae</taxon>
        <taxon>Bacillariophycidae</taxon>
        <taxon>Naviculales</taxon>
        <taxon>Phaeodactylaceae</taxon>
        <taxon>Phaeodactylum</taxon>
    </lineage>
</organism>
<keyword evidence="10 13" id="KW-1133">Transmembrane helix</keyword>
<dbReference type="EMBL" id="OU594953">
    <property type="protein sequence ID" value="CAG9279574.1"/>
    <property type="molecule type" value="Genomic_DNA"/>
</dbReference>
<reference evidence="15" key="1">
    <citation type="submission" date="2022-02" db="EMBL/GenBank/DDBJ databases">
        <authorList>
            <person name="Giguere J D."/>
        </authorList>
    </citation>
    <scope>NUCLEOTIDE SEQUENCE</scope>
    <source>
        <strain evidence="15">CCAP 1055/1</strain>
    </source>
</reference>
<dbReference type="SUPFAM" id="SSF53448">
    <property type="entry name" value="Nucleotide-diphospho-sugar transferases"/>
    <property type="match status" value="1"/>
</dbReference>
<name>A0A8J9SR53_PHATR</name>
<keyword evidence="6" id="KW-0808">Transferase</keyword>
<evidence type="ECO:0000256" key="13">
    <source>
        <dbReference type="SAM" id="Phobius"/>
    </source>
</evidence>
<gene>
    <name evidence="15" type="ORF">PTTT1_LOCUS10520</name>
</gene>
<evidence type="ECO:0000256" key="9">
    <source>
        <dbReference type="ARBA" id="ARBA00022968"/>
    </source>
</evidence>
<evidence type="ECO:0000256" key="5">
    <source>
        <dbReference type="ARBA" id="ARBA00022676"/>
    </source>
</evidence>
<keyword evidence="7 13" id="KW-0812">Transmembrane</keyword>
<evidence type="ECO:0000256" key="10">
    <source>
        <dbReference type="ARBA" id="ARBA00022989"/>
    </source>
</evidence>
<dbReference type="Proteomes" id="UP000836788">
    <property type="component" value="Chromosome 12"/>
</dbReference>
<dbReference type="Pfam" id="PF00535">
    <property type="entry name" value="Glycos_transf_2"/>
    <property type="match status" value="1"/>
</dbReference>
<dbReference type="InterPro" id="IPR029044">
    <property type="entry name" value="Nucleotide-diphossugar_trans"/>
</dbReference>
<keyword evidence="9" id="KW-0735">Signal-anchor</keyword>
<dbReference type="Gene3D" id="3.90.550.10">
    <property type="entry name" value="Spore Coat Polysaccharide Biosynthesis Protein SpsA, Chain A"/>
    <property type="match status" value="1"/>
</dbReference>